<dbReference type="Gene3D" id="3.30.559.30">
    <property type="entry name" value="Nonribosomal peptide synthetase, condensation domain"/>
    <property type="match status" value="1"/>
</dbReference>
<evidence type="ECO:0000256" key="3">
    <source>
        <dbReference type="ARBA" id="ARBA00022450"/>
    </source>
</evidence>
<dbReference type="InterPro" id="IPR023213">
    <property type="entry name" value="CAT-like_dom_sf"/>
</dbReference>
<evidence type="ECO:0000313" key="6">
    <source>
        <dbReference type="EMBL" id="RTQ35419.1"/>
    </source>
</evidence>
<proteinExistence type="inferred from homology"/>
<organism evidence="6 7">
    <name type="scientific">Variovorax gossypii</name>
    <dbReference type="NCBI Taxonomy" id="1679495"/>
    <lineage>
        <taxon>Bacteria</taxon>
        <taxon>Pseudomonadati</taxon>
        <taxon>Pseudomonadota</taxon>
        <taxon>Betaproteobacteria</taxon>
        <taxon>Burkholderiales</taxon>
        <taxon>Comamonadaceae</taxon>
        <taxon>Variovorax</taxon>
    </lineage>
</organism>
<evidence type="ECO:0000313" key="7">
    <source>
        <dbReference type="Proteomes" id="UP000267418"/>
    </source>
</evidence>
<dbReference type="SUPFAM" id="SSF47336">
    <property type="entry name" value="ACP-like"/>
    <property type="match status" value="1"/>
</dbReference>
<keyword evidence="7" id="KW-1185">Reference proteome</keyword>
<dbReference type="PROSITE" id="PS00012">
    <property type="entry name" value="PHOSPHOPANTETHEINE"/>
    <property type="match status" value="1"/>
</dbReference>
<comment type="caution">
    <text evidence="6">The sequence shown here is derived from an EMBL/GenBank/DDBJ whole genome shotgun (WGS) entry which is preliminary data.</text>
</comment>
<dbReference type="FunFam" id="3.30.300.30:FF:000010">
    <property type="entry name" value="Enterobactin synthetase component F"/>
    <property type="match status" value="1"/>
</dbReference>
<dbReference type="GO" id="GO:0043041">
    <property type="term" value="P:amino acid activation for nonribosomal peptide biosynthetic process"/>
    <property type="evidence" value="ECO:0007669"/>
    <property type="project" value="TreeGrafter"/>
</dbReference>
<dbReference type="GO" id="GO:0003824">
    <property type="term" value="F:catalytic activity"/>
    <property type="evidence" value="ECO:0007669"/>
    <property type="project" value="InterPro"/>
</dbReference>
<dbReference type="PROSITE" id="PS00455">
    <property type="entry name" value="AMP_BINDING"/>
    <property type="match status" value="1"/>
</dbReference>
<dbReference type="OrthoDB" id="6297021at2"/>
<dbReference type="InterPro" id="IPR045851">
    <property type="entry name" value="AMP-bd_C_sf"/>
</dbReference>
<dbReference type="GO" id="GO:0031177">
    <property type="term" value="F:phosphopantetheine binding"/>
    <property type="evidence" value="ECO:0007669"/>
    <property type="project" value="TreeGrafter"/>
</dbReference>
<keyword evidence="4" id="KW-0597">Phosphoprotein</keyword>
<dbReference type="InterPro" id="IPR036736">
    <property type="entry name" value="ACP-like_sf"/>
</dbReference>
<dbReference type="InterPro" id="IPR044894">
    <property type="entry name" value="TubC_N_sf"/>
</dbReference>
<dbReference type="InterPro" id="IPR020845">
    <property type="entry name" value="AMP-binding_CS"/>
</dbReference>
<dbReference type="SUPFAM" id="SSF56801">
    <property type="entry name" value="Acetyl-CoA synthetase-like"/>
    <property type="match status" value="1"/>
</dbReference>
<dbReference type="Pfam" id="PF13193">
    <property type="entry name" value="AMP-binding_C"/>
    <property type="match status" value="1"/>
</dbReference>
<dbReference type="InterPro" id="IPR010071">
    <property type="entry name" value="AA_adenyl_dom"/>
</dbReference>
<dbReference type="CDD" id="cd17646">
    <property type="entry name" value="A_NRPS_AB3403-like"/>
    <property type="match status" value="1"/>
</dbReference>
<dbReference type="FunFam" id="1.10.1200.10:FF:000005">
    <property type="entry name" value="Nonribosomal peptide synthetase 1"/>
    <property type="match status" value="1"/>
</dbReference>
<dbReference type="FunFam" id="3.40.50.980:FF:000002">
    <property type="entry name" value="Enterobactin synthetase component F"/>
    <property type="match status" value="1"/>
</dbReference>
<dbReference type="Pfam" id="PF00550">
    <property type="entry name" value="PP-binding"/>
    <property type="match status" value="1"/>
</dbReference>
<gene>
    <name evidence="6" type="ORF">EJP69_13700</name>
</gene>
<feature type="domain" description="Carrier" evidence="5">
    <location>
        <begin position="1073"/>
        <end position="1147"/>
    </location>
</feature>
<keyword evidence="3" id="KW-0596">Phosphopantetheine</keyword>
<evidence type="ECO:0000256" key="2">
    <source>
        <dbReference type="ARBA" id="ARBA00006432"/>
    </source>
</evidence>
<dbReference type="NCBIfam" id="TIGR01733">
    <property type="entry name" value="AA-adenyl-dom"/>
    <property type="match status" value="1"/>
</dbReference>
<reference evidence="6 7" key="1">
    <citation type="submission" date="2018-12" db="EMBL/GenBank/DDBJ databases">
        <title>The genome of Variovorax gossypii DSM 100435.</title>
        <authorList>
            <person name="Gao J."/>
            <person name="Sun J."/>
        </authorList>
    </citation>
    <scope>NUCLEOTIDE SEQUENCE [LARGE SCALE GENOMIC DNA]</scope>
    <source>
        <strain evidence="6 7">DSM 100435</strain>
    </source>
</reference>
<dbReference type="FunFam" id="3.40.50.12780:FF:000012">
    <property type="entry name" value="Non-ribosomal peptide synthetase"/>
    <property type="match status" value="1"/>
</dbReference>
<dbReference type="InterPro" id="IPR006162">
    <property type="entry name" value="Ppantetheine_attach_site"/>
</dbReference>
<name>A0A3S0J787_9BURK</name>
<dbReference type="SUPFAM" id="SSF52777">
    <property type="entry name" value="CoA-dependent acyltransferases"/>
    <property type="match status" value="2"/>
</dbReference>
<accession>A0A3S0J787</accession>
<dbReference type="PANTHER" id="PTHR45527">
    <property type="entry name" value="NONRIBOSOMAL PEPTIDE SYNTHETASE"/>
    <property type="match status" value="1"/>
</dbReference>
<dbReference type="Gene3D" id="1.10.1200.10">
    <property type="entry name" value="ACP-like"/>
    <property type="match status" value="1"/>
</dbReference>
<dbReference type="InterPro" id="IPR001242">
    <property type="entry name" value="Condensation_dom"/>
</dbReference>
<dbReference type="Pfam" id="PF00668">
    <property type="entry name" value="Condensation"/>
    <property type="match status" value="1"/>
</dbReference>
<dbReference type="GO" id="GO:0005737">
    <property type="term" value="C:cytoplasm"/>
    <property type="evidence" value="ECO:0007669"/>
    <property type="project" value="TreeGrafter"/>
</dbReference>
<evidence type="ECO:0000256" key="4">
    <source>
        <dbReference type="ARBA" id="ARBA00022553"/>
    </source>
</evidence>
<dbReference type="Gene3D" id="1.10.10.1830">
    <property type="entry name" value="Non-ribosomal peptide synthase, adenylation domain"/>
    <property type="match status" value="1"/>
</dbReference>
<evidence type="ECO:0000259" key="5">
    <source>
        <dbReference type="PROSITE" id="PS50075"/>
    </source>
</evidence>
<dbReference type="GO" id="GO:0044550">
    <property type="term" value="P:secondary metabolite biosynthetic process"/>
    <property type="evidence" value="ECO:0007669"/>
    <property type="project" value="UniProtKB-ARBA"/>
</dbReference>
<comment type="cofactor">
    <cofactor evidence="1">
        <name>pantetheine 4'-phosphate</name>
        <dbReference type="ChEBI" id="CHEBI:47942"/>
    </cofactor>
</comment>
<dbReference type="InterPro" id="IPR025110">
    <property type="entry name" value="AMP-bd_C"/>
</dbReference>
<dbReference type="Gene3D" id="3.40.50.980">
    <property type="match status" value="2"/>
</dbReference>
<dbReference type="EMBL" id="RXOE01000002">
    <property type="protein sequence ID" value="RTQ35419.1"/>
    <property type="molecule type" value="Genomic_DNA"/>
</dbReference>
<dbReference type="AlphaFoldDB" id="A0A3S0J787"/>
<dbReference type="FunFam" id="2.30.38.10:FF:000001">
    <property type="entry name" value="Non-ribosomal peptide synthetase PvdI"/>
    <property type="match status" value="1"/>
</dbReference>
<dbReference type="Gene3D" id="3.30.559.10">
    <property type="entry name" value="Chloramphenicol acetyltransferase-like domain"/>
    <property type="match status" value="1"/>
</dbReference>
<dbReference type="Pfam" id="PF00501">
    <property type="entry name" value="AMP-binding"/>
    <property type="match status" value="1"/>
</dbReference>
<dbReference type="Gene3D" id="3.30.300.30">
    <property type="match status" value="1"/>
</dbReference>
<sequence length="1181" mass="130047">MSHQNVTSSELLEALASRGLTLRLDGEKLALQGDARLLADTTLVQALRERKAELIALLREGRRVDRLDYRIDESAEAITPEMLPLLALGQDEIDRLVAKVPCGVRNVQDIYPLAPLQEGILFHHRLHRESEDGGDAYVMPTLLRFDNRQRLERFVEALREVIARHDILRTSVHWEELQQPVQLVQREANLEIAMLASAPAEVARERLRTLADPRSCRLDVRRAPMLCGHAIEEGSRGRWLLQLLHHHLILDHTASQLLVREVMLILQGRRDELPVPVPFRRFVAQARQAGAETVHEAYFRRVLGDVDATTAPFGLDEVRGDGSGVLQSRAELEPGLARRLREQARLRGVGAASVFHLAWALVLARCSARDDVVFGTVLFGRLQAGAEATRAMGMFLNTLPLRVRIDDDTEAALRRVHADLAELLHHEHASLSLARRCSGLPADAPLFTSLLNYRYSERQGEDGATGVPGIESLGGHDRTNYPFVLHVDDHRDGFGITAEIDRSVDARRIRGFVEQALRSLVDALEAEPRRPLRRIDVLPEDERRQVTGDFNATAADYPHGLLHQLFERQAARSPDATAVVFEGRSLSYTELDARADRLALQLRAMGVVPDARVGIFMQRSEMLVVALLAVLKAGGAYLPLDPSHPLRRSLQMIEEAGPVVVLADAEIASALPAMVRTLSVDRDDPMEAFAGTEADVPDTGLHESHLAYVIYTSGSTGRPKGVMNEHRGIVNRLHWMQQAYALTPDDVVLQKTPLGFDVSVWEFFLPLMAGARLVLARPDGHKDPAYLCELIRASGVTTLHFVPSMLQLFLARLDEAGNVAACASLRRVVCSGEALSVGLARRCRESLSHVQLHNLYGPTEAAVDVSAWTCGSDDGDSVPIGKPIANTRLYLLDDALRPAPVGVAGELYIGGVQVARGYLNQPELTAQRFIADPFGGSGRLYRSGDLGRWRVDGAIEYLGRADFQIKLRGQRIEPGEIETRLRAIDGIADAAVLAREDRSGTPSLVAYVVPAASGEALEPARLRSLLGEHLPEHMLPAAYVRLAALPLSANGKLDRKALPAPGDEAFDRRAFVPPQGEVEQALAAIWSRLLGVERIGRHDSFFALGGHSLLAVQMLEQLRRRGWAIDVRAVFARPALAAMAAAVRTAPDVAEVHVPHNAIPAHFAQQEAGWDTESETEEFRL</sequence>
<dbReference type="Proteomes" id="UP000267418">
    <property type="component" value="Unassembled WGS sequence"/>
</dbReference>
<dbReference type="InterPro" id="IPR009081">
    <property type="entry name" value="PP-bd_ACP"/>
</dbReference>
<protein>
    <submittedName>
        <fullName evidence="6">Amino acid adenylation domain-containing protein</fullName>
    </submittedName>
</protein>
<dbReference type="PROSITE" id="PS50075">
    <property type="entry name" value="CARRIER"/>
    <property type="match status" value="1"/>
</dbReference>
<dbReference type="InterPro" id="IPR000873">
    <property type="entry name" value="AMP-dep_synth/lig_dom"/>
</dbReference>
<dbReference type="RefSeq" id="WP_126470634.1">
    <property type="nucleotide sequence ID" value="NZ_RXOE01000002.1"/>
</dbReference>
<dbReference type="CDD" id="cd19544">
    <property type="entry name" value="E-C_NRPS"/>
    <property type="match status" value="1"/>
</dbReference>
<dbReference type="FunFam" id="3.40.50.980:FF:000001">
    <property type="entry name" value="Non-ribosomal peptide synthetase"/>
    <property type="match status" value="1"/>
</dbReference>
<dbReference type="Gene3D" id="2.30.38.10">
    <property type="entry name" value="Luciferase, Domain 3"/>
    <property type="match status" value="1"/>
</dbReference>
<comment type="similarity">
    <text evidence="2">Belongs to the ATP-dependent AMP-binding enzyme family.</text>
</comment>
<evidence type="ECO:0000256" key="1">
    <source>
        <dbReference type="ARBA" id="ARBA00001957"/>
    </source>
</evidence>
<dbReference type="PANTHER" id="PTHR45527:SF1">
    <property type="entry name" value="FATTY ACID SYNTHASE"/>
    <property type="match status" value="1"/>
</dbReference>